<dbReference type="PANTHER" id="PTHR11082:SF31">
    <property type="entry name" value="TRNA-DIHYDROURIDINE(20A_20B) SYNTHASE [NAD(P)+]-LIKE"/>
    <property type="match status" value="1"/>
</dbReference>
<keyword evidence="4" id="KW-0507">mRNA processing</keyword>
<evidence type="ECO:0000256" key="3">
    <source>
        <dbReference type="ARBA" id="ARBA00022643"/>
    </source>
</evidence>
<proteinExistence type="predicted"/>
<accession>F4Q3E3</accession>
<evidence type="ECO:0000256" key="10">
    <source>
        <dbReference type="ARBA" id="ARBA00078338"/>
    </source>
</evidence>
<evidence type="ECO:0000256" key="4">
    <source>
        <dbReference type="ARBA" id="ARBA00022664"/>
    </source>
</evidence>
<dbReference type="OrthoDB" id="9977870at2759"/>
<keyword evidence="5" id="KW-0819">tRNA processing</keyword>
<dbReference type="GO" id="GO:0102266">
    <property type="term" value="F:tRNA-dihydrouridine20a synthase activity"/>
    <property type="evidence" value="ECO:0007669"/>
    <property type="project" value="UniProtKB-ARBA"/>
</dbReference>
<dbReference type="AlphaFoldDB" id="F4Q3E3"/>
<dbReference type="Pfam" id="PF01207">
    <property type="entry name" value="Dus"/>
    <property type="match status" value="1"/>
</dbReference>
<dbReference type="InterPro" id="IPR018517">
    <property type="entry name" value="tRNA_hU_synthase_CS"/>
</dbReference>
<keyword evidence="3" id="KW-0288">FMN</keyword>
<reference evidence="13" key="1">
    <citation type="journal article" date="2011" name="Genome Res.">
        <title>Phylogeny-wide analysis of social amoeba genomes highlights ancient origins for complex intercellular communication.</title>
        <authorList>
            <person name="Heidel A.J."/>
            <person name="Lawal H.M."/>
            <person name="Felder M."/>
            <person name="Schilde C."/>
            <person name="Helps N.R."/>
            <person name="Tunggal B."/>
            <person name="Rivero F."/>
            <person name="John U."/>
            <person name="Schleicher M."/>
            <person name="Eichinger L."/>
            <person name="Platzer M."/>
            <person name="Noegel A.A."/>
            <person name="Schaap P."/>
            <person name="Gloeckner G."/>
        </authorList>
    </citation>
    <scope>NUCLEOTIDE SEQUENCE [LARGE SCALE GENOMIC DNA]</scope>
    <source>
        <strain evidence="13">SH3</strain>
    </source>
</reference>
<dbReference type="InterPro" id="IPR035587">
    <property type="entry name" value="DUS-like_FMN-bd"/>
</dbReference>
<keyword evidence="7" id="KW-0560">Oxidoreductase</keyword>
<evidence type="ECO:0000256" key="5">
    <source>
        <dbReference type="ARBA" id="ARBA00022694"/>
    </source>
</evidence>
<dbReference type="GeneID" id="14869333"/>
<dbReference type="InterPro" id="IPR013785">
    <property type="entry name" value="Aldolase_TIM"/>
</dbReference>
<evidence type="ECO:0000256" key="7">
    <source>
        <dbReference type="ARBA" id="ARBA00023002"/>
    </source>
</evidence>
<evidence type="ECO:0000256" key="9">
    <source>
        <dbReference type="ARBA" id="ARBA00071722"/>
    </source>
</evidence>
<evidence type="ECO:0000259" key="11">
    <source>
        <dbReference type="Pfam" id="PF01207"/>
    </source>
</evidence>
<dbReference type="KEGG" id="dfa:DFA_07790"/>
<dbReference type="OMA" id="WECIEDY"/>
<evidence type="ECO:0000313" key="12">
    <source>
        <dbReference type="EMBL" id="EGG16812.1"/>
    </source>
</evidence>
<dbReference type="PROSITE" id="PS01136">
    <property type="entry name" value="UPF0034"/>
    <property type="match status" value="1"/>
</dbReference>
<evidence type="ECO:0000313" key="13">
    <source>
        <dbReference type="Proteomes" id="UP000007797"/>
    </source>
</evidence>
<protein>
    <recommendedName>
        <fullName evidence="9">tRNA-dihydrouridine(20a/20b) synthase [NAD(P)+]</fullName>
    </recommendedName>
    <alternativeName>
        <fullName evidence="10">tRNA-dihydrouridine synthase 4</fullName>
    </alternativeName>
</protein>
<keyword evidence="13" id="KW-1185">Reference proteome</keyword>
<feature type="domain" description="DUS-like FMN-binding" evidence="11">
    <location>
        <begin position="60"/>
        <end position="321"/>
    </location>
</feature>
<dbReference type="EMBL" id="GL883021">
    <property type="protein sequence ID" value="EGG16812.1"/>
    <property type="molecule type" value="Genomic_DNA"/>
</dbReference>
<sequence length="346" mass="39446">MNEEEKEELELNRIQEEEDEDLLEVDDIRTNLKDLKIVTDDQDKTSVMERINRGDFLHIAAPMVRFSKLPFRLLCKKWGCDLTFSPMLLAESFNRSEFARDSDFTTNQFDNSLIVQFAANDGEELSAAVEKVANHCQGVDINCGCPQKWIIRENMGAGLLTTPEKIEEMIKTTTRRITNIPLSIKIRIQKDMSQTIELAKRAERAGVSWITVHGRTSSQRSSHPVDYDAIKLVKESIGIPVFANGDIFTLDQANDIRDKTKVNGVMSARGILCNPALYMGYDTTPIECIKEFIDINSQIGGLNTDIFHRHLMYMLYSVNSKAEKKEFNLLSTTPSIIDFIKDKYYL</sequence>
<name>F4Q3E3_CACFS</name>
<dbReference type="Gene3D" id="3.20.20.70">
    <property type="entry name" value="Aldolase class I"/>
    <property type="match status" value="1"/>
</dbReference>
<dbReference type="CDD" id="cd02801">
    <property type="entry name" value="DUS_like_FMN"/>
    <property type="match status" value="1"/>
</dbReference>
<dbReference type="Proteomes" id="UP000007797">
    <property type="component" value="Unassembled WGS sequence"/>
</dbReference>
<dbReference type="STRING" id="1054147.F4Q3E3"/>
<organism evidence="12 13">
    <name type="scientific">Cavenderia fasciculata</name>
    <name type="common">Slime mold</name>
    <name type="synonym">Dictyostelium fasciculatum</name>
    <dbReference type="NCBI Taxonomy" id="261658"/>
    <lineage>
        <taxon>Eukaryota</taxon>
        <taxon>Amoebozoa</taxon>
        <taxon>Evosea</taxon>
        <taxon>Eumycetozoa</taxon>
        <taxon>Dictyostelia</taxon>
        <taxon>Acytosteliales</taxon>
        <taxon>Cavenderiaceae</taxon>
        <taxon>Cavenderia</taxon>
    </lineage>
</organism>
<evidence type="ECO:0000256" key="2">
    <source>
        <dbReference type="ARBA" id="ARBA00022630"/>
    </source>
</evidence>
<dbReference type="GO" id="GO:0050660">
    <property type="term" value="F:flavin adenine dinucleotide binding"/>
    <property type="evidence" value="ECO:0007669"/>
    <property type="project" value="InterPro"/>
</dbReference>
<dbReference type="GO" id="GO:0102267">
    <property type="term" value="F:tRNA-dihydrouridine20b synthase activity"/>
    <property type="evidence" value="ECO:0007669"/>
    <property type="project" value="UniProtKB-ARBA"/>
</dbReference>
<comment type="cofactor">
    <cofactor evidence="1">
        <name>FMN</name>
        <dbReference type="ChEBI" id="CHEBI:58210"/>
    </cofactor>
</comment>
<evidence type="ECO:0000256" key="6">
    <source>
        <dbReference type="ARBA" id="ARBA00022857"/>
    </source>
</evidence>
<dbReference type="RefSeq" id="XP_004355286.1">
    <property type="nucleotide sequence ID" value="XM_004355234.1"/>
</dbReference>
<dbReference type="SUPFAM" id="SSF51395">
    <property type="entry name" value="FMN-linked oxidoreductases"/>
    <property type="match status" value="1"/>
</dbReference>
<keyword evidence="8" id="KW-0520">NAD</keyword>
<keyword evidence="2" id="KW-0285">Flavoprotein</keyword>
<dbReference type="FunFam" id="3.20.20.70:FF:000159">
    <property type="entry name" value="tRNA-dihydrouridine synthase 4"/>
    <property type="match status" value="1"/>
</dbReference>
<evidence type="ECO:0000256" key="1">
    <source>
        <dbReference type="ARBA" id="ARBA00001917"/>
    </source>
</evidence>
<evidence type="ECO:0000256" key="8">
    <source>
        <dbReference type="ARBA" id="ARBA00023027"/>
    </source>
</evidence>
<keyword evidence="6" id="KW-0521">NADP</keyword>
<dbReference type="GO" id="GO:0006397">
    <property type="term" value="P:mRNA processing"/>
    <property type="evidence" value="ECO:0007669"/>
    <property type="project" value="UniProtKB-KW"/>
</dbReference>
<gene>
    <name evidence="12" type="primary">dus4l</name>
    <name evidence="12" type="ORF">DFA_07790</name>
</gene>
<dbReference type="PANTHER" id="PTHR11082">
    <property type="entry name" value="TRNA-DIHYDROURIDINE SYNTHASE"/>
    <property type="match status" value="1"/>
</dbReference>